<dbReference type="RefSeq" id="XP_013902127.1">
    <property type="nucleotide sequence ID" value="XM_014046673.1"/>
</dbReference>
<feature type="chain" id="PRO_5002256392" description="FAS1 domain-containing protein" evidence="2">
    <location>
        <begin position="28"/>
        <end position="452"/>
    </location>
</feature>
<feature type="domain" description="FAS1" evidence="3">
    <location>
        <begin position="21"/>
        <end position="188"/>
    </location>
</feature>
<dbReference type="InterPro" id="IPR000782">
    <property type="entry name" value="FAS1_domain"/>
</dbReference>
<keyword evidence="5" id="KW-1185">Reference proteome</keyword>
<dbReference type="PROSITE" id="PS50213">
    <property type="entry name" value="FAS1"/>
    <property type="match status" value="1"/>
</dbReference>
<evidence type="ECO:0000259" key="3">
    <source>
        <dbReference type="PROSITE" id="PS50213"/>
    </source>
</evidence>
<dbReference type="AlphaFoldDB" id="A0A0D2JWP9"/>
<dbReference type="Proteomes" id="UP000054498">
    <property type="component" value="Unassembled WGS sequence"/>
</dbReference>
<dbReference type="EMBL" id="KK100913">
    <property type="protein sequence ID" value="KIZ03108.1"/>
    <property type="molecule type" value="Genomic_DNA"/>
</dbReference>
<organism evidence="4 5">
    <name type="scientific">Monoraphidium neglectum</name>
    <dbReference type="NCBI Taxonomy" id="145388"/>
    <lineage>
        <taxon>Eukaryota</taxon>
        <taxon>Viridiplantae</taxon>
        <taxon>Chlorophyta</taxon>
        <taxon>core chlorophytes</taxon>
        <taxon>Chlorophyceae</taxon>
        <taxon>CS clade</taxon>
        <taxon>Sphaeropleales</taxon>
        <taxon>Selenastraceae</taxon>
        <taxon>Monoraphidium</taxon>
    </lineage>
</organism>
<accession>A0A0D2JWP9</accession>
<dbReference type="Pfam" id="PF02469">
    <property type="entry name" value="Fasciclin"/>
    <property type="match status" value="1"/>
</dbReference>
<sequence length="452" mass="48597">MGCAPRWELALVTVLGLLLVHAGVAAAAAPDLSITRCQELLQTLSQSDGVYQGLSLNGAVFCPTNSALDKFAKALKAGNSKAFLKTKRFDQLLRNVLSHHTVPVTSSGGVALDVSSAFNRTGTYTYKDLKGGALELTVTSLSPLTLGVLGGLSKTLNQLQPVMLDAAPTVRSFGLDLSVVVYAVDTVLMPLNTYLSVDAALAALPELTYVTQYLKPLRGLFSKKECTLLLPVDLAWEALLPFDSCSWSWYVGTNSIKDDAALRKRIMAYHIYTGYADTVKNMMGYSAFTELRAGTWYDKRPDGSVIKRTQEPAYLDYAADGKTEVAYGYRNWFWFLNGFNITGVDVNNGAYPLPPSPFSDIPVSPIHPIIRNIYAGSCIIHAITGRPMVPWTVGISKYDTEQPSSNQQQQCSGLGGLLGGGSFVAPAGNSRSGFNRGGVGSKSSRGGSRGYD</sequence>
<proteinExistence type="predicted"/>
<gene>
    <name evidence="4" type="ORF">MNEG_4849</name>
</gene>
<feature type="region of interest" description="Disordered" evidence="1">
    <location>
        <begin position="428"/>
        <end position="452"/>
    </location>
</feature>
<evidence type="ECO:0000256" key="1">
    <source>
        <dbReference type="SAM" id="MobiDB-lite"/>
    </source>
</evidence>
<feature type="signal peptide" evidence="2">
    <location>
        <begin position="1"/>
        <end position="27"/>
    </location>
</feature>
<dbReference type="SUPFAM" id="SSF82153">
    <property type="entry name" value="FAS1 domain"/>
    <property type="match status" value="1"/>
</dbReference>
<evidence type="ECO:0000313" key="4">
    <source>
        <dbReference type="EMBL" id="KIZ03108.1"/>
    </source>
</evidence>
<keyword evidence="2" id="KW-0732">Signal</keyword>
<evidence type="ECO:0000256" key="2">
    <source>
        <dbReference type="SAM" id="SignalP"/>
    </source>
</evidence>
<dbReference type="KEGG" id="mng:MNEG_4849"/>
<dbReference type="Gene3D" id="2.30.180.10">
    <property type="entry name" value="FAS1 domain"/>
    <property type="match status" value="1"/>
</dbReference>
<dbReference type="GeneID" id="25737726"/>
<protein>
    <recommendedName>
        <fullName evidence="3">FAS1 domain-containing protein</fullName>
    </recommendedName>
</protein>
<name>A0A0D2JWP9_9CHLO</name>
<evidence type="ECO:0000313" key="5">
    <source>
        <dbReference type="Proteomes" id="UP000054498"/>
    </source>
</evidence>
<dbReference type="InterPro" id="IPR036378">
    <property type="entry name" value="FAS1_dom_sf"/>
</dbReference>
<reference evidence="4 5" key="1">
    <citation type="journal article" date="2013" name="BMC Genomics">
        <title>Reconstruction of the lipid metabolism for the microalga Monoraphidium neglectum from its genome sequence reveals characteristics suitable for biofuel production.</title>
        <authorList>
            <person name="Bogen C."/>
            <person name="Al-Dilaimi A."/>
            <person name="Albersmeier A."/>
            <person name="Wichmann J."/>
            <person name="Grundmann M."/>
            <person name="Rupp O."/>
            <person name="Lauersen K.J."/>
            <person name="Blifernez-Klassen O."/>
            <person name="Kalinowski J."/>
            <person name="Goesmann A."/>
            <person name="Mussgnug J.H."/>
            <person name="Kruse O."/>
        </authorList>
    </citation>
    <scope>NUCLEOTIDE SEQUENCE [LARGE SCALE GENOMIC DNA]</scope>
    <source>
        <strain evidence="4 5">SAG 48.87</strain>
    </source>
</reference>